<evidence type="ECO:0000256" key="9">
    <source>
        <dbReference type="ARBA" id="ARBA00023157"/>
    </source>
</evidence>
<evidence type="ECO:0000256" key="8">
    <source>
        <dbReference type="ARBA" id="ARBA00023145"/>
    </source>
</evidence>
<keyword evidence="5" id="KW-0645">Protease</keyword>
<evidence type="ECO:0000256" key="7">
    <source>
        <dbReference type="ARBA" id="ARBA00022801"/>
    </source>
</evidence>
<dbReference type="GO" id="GO:0008239">
    <property type="term" value="F:dipeptidyl-peptidase activity"/>
    <property type="evidence" value="ECO:0007669"/>
    <property type="project" value="TreeGrafter"/>
</dbReference>
<evidence type="ECO:0000313" key="19">
    <source>
        <dbReference type="Proteomes" id="UP001153636"/>
    </source>
</evidence>
<dbReference type="InterPro" id="IPR042269">
    <property type="entry name" value="Ser_carbopepase_S28_SKS"/>
</dbReference>
<keyword evidence="4" id="KW-0121">Carboxypeptidase</keyword>
<keyword evidence="10" id="KW-0325">Glycoprotein</keyword>
<keyword evidence="8" id="KW-0865">Zymogen</keyword>
<dbReference type="GO" id="GO:0004185">
    <property type="term" value="F:serine-type carboxypeptidase activity"/>
    <property type="evidence" value="ECO:0007669"/>
    <property type="project" value="UniProtKB-EC"/>
</dbReference>
<evidence type="ECO:0000256" key="16">
    <source>
        <dbReference type="ARBA" id="ARBA00076475"/>
    </source>
</evidence>
<evidence type="ECO:0000256" key="3">
    <source>
        <dbReference type="ARBA" id="ARBA00011738"/>
    </source>
</evidence>
<dbReference type="Gene3D" id="3.40.50.1820">
    <property type="entry name" value="alpha/beta hydrolase"/>
    <property type="match status" value="1"/>
</dbReference>
<evidence type="ECO:0000256" key="10">
    <source>
        <dbReference type="ARBA" id="ARBA00023180"/>
    </source>
</evidence>
<evidence type="ECO:0000256" key="13">
    <source>
        <dbReference type="ARBA" id="ARBA00059701"/>
    </source>
</evidence>
<evidence type="ECO:0000256" key="5">
    <source>
        <dbReference type="ARBA" id="ARBA00022670"/>
    </source>
</evidence>
<dbReference type="Pfam" id="PF05577">
    <property type="entry name" value="Peptidase_S28"/>
    <property type="match status" value="1"/>
</dbReference>
<comment type="function">
    <text evidence="13">Cleaves C-terminal amino acids linked to proline in peptides such as angiotensin II, III and des-Arg9-bradykinin. This cleavage occurs at acidic pH, but enzymatic activity is retained with some substrates at neutral pH.</text>
</comment>
<keyword evidence="9" id="KW-1015">Disulfide bond</keyword>
<evidence type="ECO:0000256" key="2">
    <source>
        <dbReference type="ARBA" id="ARBA00011079"/>
    </source>
</evidence>
<dbReference type="InterPro" id="IPR029058">
    <property type="entry name" value="AB_hydrolase_fold"/>
</dbReference>
<gene>
    <name evidence="18" type="ORF">PSYICH_LOCUS8382</name>
</gene>
<dbReference type="EC" id="3.4.16.2" evidence="14"/>
<dbReference type="GO" id="GO:0005764">
    <property type="term" value="C:lysosome"/>
    <property type="evidence" value="ECO:0007669"/>
    <property type="project" value="UniProtKB-SubCell"/>
</dbReference>
<comment type="subcellular location">
    <subcellularLocation>
        <location evidence="1">Lysosome</location>
    </subcellularLocation>
</comment>
<organism evidence="18 19">
    <name type="scientific">Psylliodes chrysocephalus</name>
    <dbReference type="NCBI Taxonomy" id="3402493"/>
    <lineage>
        <taxon>Eukaryota</taxon>
        <taxon>Metazoa</taxon>
        <taxon>Ecdysozoa</taxon>
        <taxon>Arthropoda</taxon>
        <taxon>Hexapoda</taxon>
        <taxon>Insecta</taxon>
        <taxon>Pterygota</taxon>
        <taxon>Neoptera</taxon>
        <taxon>Endopterygota</taxon>
        <taxon>Coleoptera</taxon>
        <taxon>Polyphaga</taxon>
        <taxon>Cucujiformia</taxon>
        <taxon>Chrysomeloidea</taxon>
        <taxon>Chrysomelidae</taxon>
        <taxon>Galerucinae</taxon>
        <taxon>Alticini</taxon>
        <taxon>Psylliodes</taxon>
    </lineage>
</organism>
<comment type="similarity">
    <text evidence="2">Belongs to the peptidase S28 family.</text>
</comment>
<evidence type="ECO:0000256" key="15">
    <source>
        <dbReference type="ARBA" id="ARBA00073691"/>
    </source>
</evidence>
<protein>
    <recommendedName>
        <fullName evidence="15">Lysosomal Pro-X carboxypeptidase</fullName>
        <ecNumber evidence="14">3.4.16.2</ecNumber>
    </recommendedName>
    <alternativeName>
        <fullName evidence="17">Proline carboxypeptidase</fullName>
    </alternativeName>
    <alternativeName>
        <fullName evidence="16">Prolylcarboxypeptidase</fullName>
    </alternativeName>
</protein>
<dbReference type="EMBL" id="OV651815">
    <property type="protein sequence ID" value="CAH1109175.1"/>
    <property type="molecule type" value="Genomic_DNA"/>
</dbReference>
<comment type="subunit">
    <text evidence="3">Homodimer.</text>
</comment>
<dbReference type="PANTHER" id="PTHR11010">
    <property type="entry name" value="PROTEASE S28 PRO-X CARBOXYPEPTIDASE-RELATED"/>
    <property type="match status" value="1"/>
</dbReference>
<dbReference type="OrthoDB" id="6744928at2759"/>
<evidence type="ECO:0000256" key="11">
    <source>
        <dbReference type="ARBA" id="ARBA00023228"/>
    </source>
</evidence>
<dbReference type="AlphaFoldDB" id="A0A9P0GGQ9"/>
<keyword evidence="6" id="KW-0732">Signal</keyword>
<dbReference type="Proteomes" id="UP001153636">
    <property type="component" value="Chromosome 3"/>
</dbReference>
<sequence>MKSLKIKIQMLLKLFPIIIVLVMFLKGSKSDTIYSLETRYIDVPVDHFSAMGSYKTFKLRYLLNGKHYIKGGPVFIYTGGERDITIAAQNTGFLFDIAPIFKAMLVFVEHRYYGKSLPFGNASFSTTENLRYLSTTQALADFSFLIDDLKGKIFENVTSSKIEPFIAFGGYYAGMLSAWLRMKYPFSVRGALTSSAPIFYFPGLTTCEGYYQIVTDMFEKHGQEQCVKTIKLGWDIIINQCKTKLGMDLISSTWKLCNKIRTPEDVNALLDWLANIYVKLSMTNYHYPSDYYKPVPAYPVKIFCEKLTTTFASDTKGLIQSFANALEVYTNYTGKTICNNIYHKQEDFNEIAWQYQTCTELIMPKCSTDNDMFITKQWNYTQFVLECYETFGAKLGPDWALLAYGGKNLQYYSNILFSNSMLDPGSWGGVYMNKSNETDESLMTYEIIDAPHLVDLRGSDTADNNYLVQARNVYVSTLKKWLKLE</sequence>
<accession>A0A9P0GGQ9</accession>
<dbReference type="InterPro" id="IPR008758">
    <property type="entry name" value="Peptidase_S28"/>
</dbReference>
<dbReference type="FunFam" id="1.20.120.980:FF:000002">
    <property type="entry name" value="lysosomal Pro-X carboxypeptidase"/>
    <property type="match status" value="1"/>
</dbReference>
<evidence type="ECO:0000256" key="14">
    <source>
        <dbReference type="ARBA" id="ARBA00066456"/>
    </source>
</evidence>
<evidence type="ECO:0000256" key="17">
    <source>
        <dbReference type="ARBA" id="ARBA00076608"/>
    </source>
</evidence>
<evidence type="ECO:0000313" key="18">
    <source>
        <dbReference type="EMBL" id="CAH1109175.1"/>
    </source>
</evidence>
<comment type="catalytic activity">
    <reaction evidence="12">
        <text>Cleavage of a -Pro-|-Xaa bond to release a C-terminal amino acid.</text>
        <dbReference type="EC" id="3.4.16.2"/>
    </reaction>
</comment>
<dbReference type="PANTHER" id="PTHR11010:SF38">
    <property type="entry name" value="LYSOSOMAL PRO-X CARBOXYPEPTIDASE"/>
    <property type="match status" value="1"/>
</dbReference>
<dbReference type="Gene3D" id="1.20.120.980">
    <property type="entry name" value="Serine carboxypeptidase S28, SKS domain"/>
    <property type="match status" value="1"/>
</dbReference>
<reference evidence="18" key="1">
    <citation type="submission" date="2022-01" db="EMBL/GenBank/DDBJ databases">
        <authorList>
            <person name="King R."/>
        </authorList>
    </citation>
    <scope>NUCLEOTIDE SEQUENCE</scope>
</reference>
<evidence type="ECO:0000256" key="6">
    <source>
        <dbReference type="ARBA" id="ARBA00022729"/>
    </source>
</evidence>
<dbReference type="GO" id="GO:0006508">
    <property type="term" value="P:proteolysis"/>
    <property type="evidence" value="ECO:0007669"/>
    <property type="project" value="UniProtKB-KW"/>
</dbReference>
<evidence type="ECO:0000256" key="12">
    <source>
        <dbReference type="ARBA" id="ARBA00052013"/>
    </source>
</evidence>
<evidence type="ECO:0000256" key="1">
    <source>
        <dbReference type="ARBA" id="ARBA00004371"/>
    </source>
</evidence>
<name>A0A9P0GGQ9_9CUCU</name>
<dbReference type="SUPFAM" id="SSF53474">
    <property type="entry name" value="alpha/beta-Hydrolases"/>
    <property type="match status" value="1"/>
</dbReference>
<evidence type="ECO:0000256" key="4">
    <source>
        <dbReference type="ARBA" id="ARBA00022645"/>
    </source>
</evidence>
<keyword evidence="19" id="KW-1185">Reference proteome</keyword>
<keyword evidence="11" id="KW-0458">Lysosome</keyword>
<proteinExistence type="inferred from homology"/>
<keyword evidence="7" id="KW-0378">Hydrolase</keyword>